<protein>
    <recommendedName>
        <fullName evidence="4">Ubiquinol-cytochrome c chaperone domain-containing protein</fullName>
    </recommendedName>
</protein>
<gene>
    <name evidence="5" type="ORF">Vretimale_10618</name>
</gene>
<dbReference type="Pfam" id="PF03981">
    <property type="entry name" value="Ubiq_cyt_C_chap"/>
    <property type="match status" value="1"/>
</dbReference>
<comment type="caution">
    <text evidence="5">The sequence shown here is derived from an EMBL/GenBank/DDBJ whole genome shotgun (WGS) entry which is preliminary data.</text>
</comment>
<keyword evidence="3" id="KW-0472">Membrane</keyword>
<dbReference type="InterPro" id="IPR007129">
    <property type="entry name" value="Ubiqinol_cyt_c_chaperone_CPB3"/>
</dbReference>
<dbReference type="Proteomes" id="UP000722791">
    <property type="component" value="Unassembled WGS sequence"/>
</dbReference>
<feature type="region of interest" description="Disordered" evidence="2">
    <location>
        <begin position="336"/>
        <end position="374"/>
    </location>
</feature>
<evidence type="ECO:0000259" key="4">
    <source>
        <dbReference type="Pfam" id="PF03981"/>
    </source>
</evidence>
<keyword evidence="3" id="KW-1133">Transmembrane helix</keyword>
<feature type="compositionally biased region" description="Low complexity" evidence="2">
    <location>
        <begin position="336"/>
        <end position="351"/>
    </location>
</feature>
<comment type="similarity">
    <text evidence="1">Belongs to the CBP3 family.</text>
</comment>
<name>A0A8J4LQ05_9CHLO</name>
<dbReference type="GO" id="GO:0034551">
    <property type="term" value="P:mitochondrial respiratory chain complex III assembly"/>
    <property type="evidence" value="ECO:0007669"/>
    <property type="project" value="TreeGrafter"/>
</dbReference>
<evidence type="ECO:0000256" key="3">
    <source>
        <dbReference type="SAM" id="Phobius"/>
    </source>
</evidence>
<keyword evidence="3" id="KW-0812">Transmembrane</keyword>
<dbReference type="PANTHER" id="PTHR12184">
    <property type="entry name" value="UBIQUINOL-CYTOCHROME C REDUCTASE COMPLEX ASSEMBLY FACTOR 1 FAMILY MEMBER"/>
    <property type="match status" value="1"/>
</dbReference>
<proteinExistence type="inferred from homology"/>
<dbReference type="GO" id="GO:0005739">
    <property type="term" value="C:mitochondrion"/>
    <property type="evidence" value="ECO:0007669"/>
    <property type="project" value="TreeGrafter"/>
</dbReference>
<feature type="non-terminal residue" evidence="5">
    <location>
        <position position="374"/>
    </location>
</feature>
<accession>A0A8J4LQ05</accession>
<organism evidence="5 6">
    <name type="scientific">Volvox reticuliferus</name>
    <dbReference type="NCBI Taxonomy" id="1737510"/>
    <lineage>
        <taxon>Eukaryota</taxon>
        <taxon>Viridiplantae</taxon>
        <taxon>Chlorophyta</taxon>
        <taxon>core chlorophytes</taxon>
        <taxon>Chlorophyceae</taxon>
        <taxon>CS clade</taxon>
        <taxon>Chlamydomonadales</taxon>
        <taxon>Volvocaceae</taxon>
        <taxon>Volvox</taxon>
    </lineage>
</organism>
<dbReference type="AlphaFoldDB" id="A0A8J4LQ05"/>
<feature type="compositionally biased region" description="Low complexity" evidence="2">
    <location>
        <begin position="364"/>
        <end position="374"/>
    </location>
</feature>
<dbReference type="PANTHER" id="PTHR12184:SF1">
    <property type="entry name" value="UBIQUINOL-CYTOCHROME-C REDUCTASE COMPLEX ASSEMBLY FACTOR 1"/>
    <property type="match status" value="1"/>
</dbReference>
<dbReference type="InterPro" id="IPR021150">
    <property type="entry name" value="Ubiq_cyt_c_chap"/>
</dbReference>
<evidence type="ECO:0000313" key="6">
    <source>
        <dbReference type="Proteomes" id="UP000722791"/>
    </source>
</evidence>
<dbReference type="EMBL" id="BNCQ01000021">
    <property type="protein sequence ID" value="GIM06265.1"/>
    <property type="molecule type" value="Genomic_DNA"/>
</dbReference>
<evidence type="ECO:0000313" key="5">
    <source>
        <dbReference type="EMBL" id="GIM06265.1"/>
    </source>
</evidence>
<feature type="transmembrane region" description="Helical" evidence="3">
    <location>
        <begin position="6"/>
        <end position="27"/>
    </location>
</feature>
<reference evidence="5" key="1">
    <citation type="journal article" date="2021" name="Proc. Natl. Acad. Sci. U.S.A.">
        <title>Three genomes in the algal genus Volvox reveal the fate of a haploid sex-determining region after a transition to homothallism.</title>
        <authorList>
            <person name="Yamamoto K."/>
            <person name="Hamaji T."/>
            <person name="Kawai-Toyooka H."/>
            <person name="Matsuzaki R."/>
            <person name="Takahashi F."/>
            <person name="Nishimura Y."/>
            <person name="Kawachi M."/>
            <person name="Noguchi H."/>
            <person name="Minakuchi Y."/>
            <person name="Umen J.G."/>
            <person name="Toyoda A."/>
            <person name="Nozaki H."/>
        </authorList>
    </citation>
    <scope>NUCLEOTIDE SEQUENCE</scope>
    <source>
        <strain evidence="5">NIES-3785</strain>
    </source>
</reference>
<feature type="compositionally biased region" description="Gly residues" evidence="2">
    <location>
        <begin position="352"/>
        <end position="363"/>
    </location>
</feature>
<evidence type="ECO:0000256" key="2">
    <source>
        <dbReference type="SAM" id="MobiDB-lite"/>
    </source>
</evidence>
<sequence>TLQPVVAYYAVFECVLFGALCGTGVAAMPRGVQALRSCRVLQHLTTVVTPSILQAKAVAATNSSQASTSGSGYERDGYNSFVMLDRQLHRRVFSSLIGTRTARLHEVTEALTKPPISLQFDRGDVPIPEDLNNPLGRAMLRLMGFESKASKLLHAAQRLYEAVTENADTGVMQRAFQTGTMFWATYVFLSLHVWMIIHRLRNSPSKDVRVFRQRFYNQFQADVENRVYSAGVQVGVTKWLKKLETHFYETGFELDEVLKRGSTDPLLLADIFLRRFYGGDEKHRADAELVSRYTMRELQCLALTDDAIILGGHVRFSGSALLGPAVQRAGVASPAEDAAAAATEEQQEQTGMGTGMPGEGTGSRAGSSAAAAVP</sequence>
<feature type="domain" description="Ubiquinol-cytochrome c chaperone" evidence="4">
    <location>
        <begin position="182"/>
        <end position="316"/>
    </location>
</feature>
<evidence type="ECO:0000256" key="1">
    <source>
        <dbReference type="ARBA" id="ARBA00006407"/>
    </source>
</evidence>